<dbReference type="InParanoid" id="A0A165IDC9"/>
<sequence length="341" mass="37940">MARKTRRDTVADLDDLTDEIDDISSRPLRYGGTSDIYQGTWFQDAGCLKACRTTKVALKVIRPVNPKDVRAQCRRLRREISVWKSLNHPNLHQLYGVYEGLSPLPALVSQWYARGDINRYLGTMRDGPDLGRIKLKLILEVAQAVEYLHGKKIVHGDIKGANVLISDEGNARLSDFGLSVLLAESSQSLTRTSNVHGTYRWMAPELVLEEGARHSYASDVWAFGCLIIEVQSGQVPYHSKANYPQVVAALAKFEPPEIPKSDSACLSTVMTGCLIFNAHERPSPSHIISHIKPSNLKGNWGFISLFVPKYFRSRNPESTSAKPVQKSAVRSAGALQFRVPT</sequence>
<keyword evidence="2" id="KW-0547">Nucleotide-binding</keyword>
<dbReference type="InterPro" id="IPR011009">
    <property type="entry name" value="Kinase-like_dom_sf"/>
</dbReference>
<dbReference type="Proteomes" id="UP000077266">
    <property type="component" value="Unassembled WGS sequence"/>
</dbReference>
<dbReference type="AlphaFoldDB" id="A0A165IDC9"/>
<feature type="domain" description="Protein kinase" evidence="5">
    <location>
        <begin position="22"/>
        <end position="293"/>
    </location>
</feature>
<dbReference type="InterPro" id="IPR008271">
    <property type="entry name" value="Ser/Thr_kinase_AS"/>
</dbReference>
<dbReference type="InterPro" id="IPR001245">
    <property type="entry name" value="Ser-Thr/Tyr_kinase_cat_dom"/>
</dbReference>
<dbReference type="SMART" id="SM00220">
    <property type="entry name" value="S_TKc"/>
    <property type="match status" value="1"/>
</dbReference>
<dbReference type="STRING" id="1314781.A0A165IDC9"/>
<dbReference type="GO" id="GO:0005524">
    <property type="term" value="F:ATP binding"/>
    <property type="evidence" value="ECO:0007669"/>
    <property type="project" value="UniProtKB-KW"/>
</dbReference>
<organism evidence="6 7">
    <name type="scientific">Exidia glandulosa HHB12029</name>
    <dbReference type="NCBI Taxonomy" id="1314781"/>
    <lineage>
        <taxon>Eukaryota</taxon>
        <taxon>Fungi</taxon>
        <taxon>Dikarya</taxon>
        <taxon>Basidiomycota</taxon>
        <taxon>Agaricomycotina</taxon>
        <taxon>Agaricomycetes</taxon>
        <taxon>Auriculariales</taxon>
        <taxon>Exidiaceae</taxon>
        <taxon>Exidia</taxon>
    </lineage>
</organism>
<dbReference type="Pfam" id="PF07714">
    <property type="entry name" value="PK_Tyr_Ser-Thr"/>
    <property type="match status" value="1"/>
</dbReference>
<dbReference type="InterPro" id="IPR051681">
    <property type="entry name" value="Ser/Thr_Kinases-Pseudokinases"/>
</dbReference>
<dbReference type="GO" id="GO:0004674">
    <property type="term" value="F:protein serine/threonine kinase activity"/>
    <property type="evidence" value="ECO:0007669"/>
    <property type="project" value="TreeGrafter"/>
</dbReference>
<reference evidence="6 7" key="1">
    <citation type="journal article" date="2016" name="Mol. Biol. Evol.">
        <title>Comparative Genomics of Early-Diverging Mushroom-Forming Fungi Provides Insights into the Origins of Lignocellulose Decay Capabilities.</title>
        <authorList>
            <person name="Nagy L.G."/>
            <person name="Riley R."/>
            <person name="Tritt A."/>
            <person name="Adam C."/>
            <person name="Daum C."/>
            <person name="Floudas D."/>
            <person name="Sun H."/>
            <person name="Yadav J.S."/>
            <person name="Pangilinan J."/>
            <person name="Larsson K.H."/>
            <person name="Matsuura K."/>
            <person name="Barry K."/>
            <person name="Labutti K."/>
            <person name="Kuo R."/>
            <person name="Ohm R.A."/>
            <person name="Bhattacharya S.S."/>
            <person name="Shirouzu T."/>
            <person name="Yoshinaga Y."/>
            <person name="Martin F.M."/>
            <person name="Grigoriev I.V."/>
            <person name="Hibbett D.S."/>
        </authorList>
    </citation>
    <scope>NUCLEOTIDE SEQUENCE [LARGE SCALE GENOMIC DNA]</scope>
    <source>
        <strain evidence="6 7">HHB12029</strain>
    </source>
</reference>
<evidence type="ECO:0000259" key="5">
    <source>
        <dbReference type="PROSITE" id="PS50011"/>
    </source>
</evidence>
<protein>
    <submittedName>
        <fullName evidence="6">Kinase-like protein</fullName>
    </submittedName>
</protein>
<keyword evidence="7" id="KW-1185">Reference proteome</keyword>
<keyword evidence="1" id="KW-0808">Transferase</keyword>
<proteinExistence type="predicted"/>
<dbReference type="InterPro" id="IPR000719">
    <property type="entry name" value="Prot_kinase_dom"/>
</dbReference>
<dbReference type="OrthoDB" id="26722at2759"/>
<keyword evidence="4" id="KW-0067">ATP-binding</keyword>
<evidence type="ECO:0000256" key="2">
    <source>
        <dbReference type="ARBA" id="ARBA00022741"/>
    </source>
</evidence>
<evidence type="ECO:0000313" key="7">
    <source>
        <dbReference type="Proteomes" id="UP000077266"/>
    </source>
</evidence>
<keyword evidence="3 6" id="KW-0418">Kinase</keyword>
<dbReference type="PROSITE" id="PS00108">
    <property type="entry name" value="PROTEIN_KINASE_ST"/>
    <property type="match status" value="1"/>
</dbReference>
<gene>
    <name evidence="6" type="ORF">EXIGLDRAFT_835883</name>
</gene>
<evidence type="ECO:0000313" key="6">
    <source>
        <dbReference type="EMBL" id="KZV93248.1"/>
    </source>
</evidence>
<dbReference type="SUPFAM" id="SSF56112">
    <property type="entry name" value="Protein kinase-like (PK-like)"/>
    <property type="match status" value="1"/>
</dbReference>
<evidence type="ECO:0000256" key="4">
    <source>
        <dbReference type="ARBA" id="ARBA00022840"/>
    </source>
</evidence>
<accession>A0A165IDC9</accession>
<dbReference type="PANTHER" id="PTHR44329:SF288">
    <property type="entry name" value="MITOGEN-ACTIVATED PROTEIN KINASE KINASE KINASE 20"/>
    <property type="match status" value="1"/>
</dbReference>
<dbReference type="Gene3D" id="1.10.510.10">
    <property type="entry name" value="Transferase(Phosphotransferase) domain 1"/>
    <property type="match status" value="1"/>
</dbReference>
<name>A0A165IDC9_EXIGL</name>
<dbReference type="PANTHER" id="PTHR44329">
    <property type="entry name" value="SERINE/THREONINE-PROTEIN KINASE TNNI3K-RELATED"/>
    <property type="match status" value="1"/>
</dbReference>
<evidence type="ECO:0000256" key="3">
    <source>
        <dbReference type="ARBA" id="ARBA00022777"/>
    </source>
</evidence>
<dbReference type="EMBL" id="KV425993">
    <property type="protein sequence ID" value="KZV93248.1"/>
    <property type="molecule type" value="Genomic_DNA"/>
</dbReference>
<dbReference type="PROSITE" id="PS50011">
    <property type="entry name" value="PROTEIN_KINASE_DOM"/>
    <property type="match status" value="1"/>
</dbReference>
<evidence type="ECO:0000256" key="1">
    <source>
        <dbReference type="ARBA" id="ARBA00022679"/>
    </source>
</evidence>